<dbReference type="eggNOG" id="COG2197">
    <property type="taxonomic scope" value="Bacteria"/>
</dbReference>
<evidence type="ECO:0000259" key="6">
    <source>
        <dbReference type="PROSITE" id="PS50110"/>
    </source>
</evidence>
<dbReference type="CDD" id="cd06170">
    <property type="entry name" value="LuxR_C_like"/>
    <property type="match status" value="1"/>
</dbReference>
<dbReference type="FunCoup" id="B4D2X8">
    <property type="interactions" value="147"/>
</dbReference>
<dbReference type="InterPro" id="IPR000792">
    <property type="entry name" value="Tscrpt_reg_LuxR_C"/>
</dbReference>
<dbReference type="STRING" id="497964.CfE428DRAFT_3266"/>
<sequence length="242" mass="26461">MSAITTSIPIPKEFPTSESPAQRRVLLVDDHPAIRRGMAAIIDEEPDLTTCGEASTAPMALEAMRRLNPDIAVIDISMPGTNGVELIKLMLAEQPGLQILMLSMHDESVYALRALRAGAKGYVMKGEALECVLTGLRKVGEGEIYVSPKFSDRLIFKTIQSTIAGVASPVDKLSDREFEVLRLLGRGFGSREIAEELSLSVKTVETHRAHIKEKLGFKEAGEMVRFAIDWVAQERAQDEAAA</sequence>
<dbReference type="Pfam" id="PF00072">
    <property type="entry name" value="Response_reg"/>
    <property type="match status" value="1"/>
</dbReference>
<dbReference type="PROSITE" id="PS50043">
    <property type="entry name" value="HTH_LUXR_2"/>
    <property type="match status" value="1"/>
</dbReference>
<reference evidence="7 8" key="1">
    <citation type="journal article" date="2011" name="J. Bacteriol.">
        <title>Genome sequence of Chthoniobacter flavus Ellin428, an aerobic heterotrophic soil bacterium.</title>
        <authorList>
            <person name="Kant R."/>
            <person name="van Passel M.W."/>
            <person name="Palva A."/>
            <person name="Lucas S."/>
            <person name="Lapidus A."/>
            <person name="Glavina Del Rio T."/>
            <person name="Dalin E."/>
            <person name="Tice H."/>
            <person name="Bruce D."/>
            <person name="Goodwin L."/>
            <person name="Pitluck S."/>
            <person name="Larimer F.W."/>
            <person name="Land M.L."/>
            <person name="Hauser L."/>
            <person name="Sangwan P."/>
            <person name="de Vos W.M."/>
            <person name="Janssen P.H."/>
            <person name="Smidt H."/>
        </authorList>
    </citation>
    <scope>NUCLEOTIDE SEQUENCE [LARGE SCALE GENOMIC DNA]</scope>
    <source>
        <strain evidence="7 8">Ellin428</strain>
    </source>
</reference>
<dbReference type="GO" id="GO:0000160">
    <property type="term" value="P:phosphorelay signal transduction system"/>
    <property type="evidence" value="ECO:0007669"/>
    <property type="project" value="InterPro"/>
</dbReference>
<dbReference type="InterPro" id="IPR058245">
    <property type="entry name" value="NreC/VraR/RcsB-like_REC"/>
</dbReference>
<dbReference type="EMBL" id="ABVL01000009">
    <property type="protein sequence ID" value="EDY19089.1"/>
    <property type="molecule type" value="Genomic_DNA"/>
</dbReference>
<dbReference type="InterPro" id="IPR001789">
    <property type="entry name" value="Sig_transdc_resp-reg_receiver"/>
</dbReference>
<accession>B4D2X8</accession>
<dbReference type="PANTHER" id="PTHR43214:SF43">
    <property type="entry name" value="TWO-COMPONENT RESPONSE REGULATOR"/>
    <property type="match status" value="1"/>
</dbReference>
<dbReference type="PANTHER" id="PTHR43214">
    <property type="entry name" value="TWO-COMPONENT RESPONSE REGULATOR"/>
    <property type="match status" value="1"/>
</dbReference>
<dbReference type="Pfam" id="PF00196">
    <property type="entry name" value="GerE"/>
    <property type="match status" value="1"/>
</dbReference>
<name>B4D2X8_9BACT</name>
<dbReference type="RefSeq" id="WP_006980591.1">
    <property type="nucleotide sequence ID" value="NZ_ABVL01000009.1"/>
</dbReference>
<dbReference type="AlphaFoldDB" id="B4D2X8"/>
<dbReference type="InParanoid" id="B4D2X8"/>
<evidence type="ECO:0000256" key="4">
    <source>
        <dbReference type="SAM" id="MobiDB-lite"/>
    </source>
</evidence>
<dbReference type="PROSITE" id="PS00622">
    <property type="entry name" value="HTH_LUXR_1"/>
    <property type="match status" value="1"/>
</dbReference>
<dbReference type="Proteomes" id="UP000005824">
    <property type="component" value="Unassembled WGS sequence"/>
</dbReference>
<dbReference type="GO" id="GO:0003677">
    <property type="term" value="F:DNA binding"/>
    <property type="evidence" value="ECO:0007669"/>
    <property type="project" value="UniProtKB-KW"/>
</dbReference>
<keyword evidence="1 3" id="KW-0597">Phosphoprotein</keyword>
<dbReference type="SUPFAM" id="SSF46894">
    <property type="entry name" value="C-terminal effector domain of the bipartite response regulators"/>
    <property type="match status" value="1"/>
</dbReference>
<feature type="region of interest" description="Disordered" evidence="4">
    <location>
        <begin position="1"/>
        <end position="20"/>
    </location>
</feature>
<dbReference type="Gene3D" id="3.40.50.2300">
    <property type="match status" value="1"/>
</dbReference>
<evidence type="ECO:0000313" key="7">
    <source>
        <dbReference type="EMBL" id="EDY19089.1"/>
    </source>
</evidence>
<feature type="modified residue" description="4-aspartylphosphate" evidence="3">
    <location>
        <position position="75"/>
    </location>
</feature>
<organism evidence="7 8">
    <name type="scientific">Chthoniobacter flavus Ellin428</name>
    <dbReference type="NCBI Taxonomy" id="497964"/>
    <lineage>
        <taxon>Bacteria</taxon>
        <taxon>Pseudomonadati</taxon>
        <taxon>Verrucomicrobiota</taxon>
        <taxon>Spartobacteria</taxon>
        <taxon>Chthoniobacterales</taxon>
        <taxon>Chthoniobacteraceae</taxon>
        <taxon>Chthoniobacter</taxon>
    </lineage>
</organism>
<dbReference type="SMART" id="SM00421">
    <property type="entry name" value="HTH_LUXR"/>
    <property type="match status" value="1"/>
</dbReference>
<feature type="domain" description="Response regulatory" evidence="6">
    <location>
        <begin position="24"/>
        <end position="140"/>
    </location>
</feature>
<comment type="caution">
    <text evidence="7">The sequence shown here is derived from an EMBL/GenBank/DDBJ whole genome shotgun (WGS) entry which is preliminary data.</text>
</comment>
<keyword evidence="2" id="KW-0238">DNA-binding</keyword>
<gene>
    <name evidence="7" type="ORF">CfE428DRAFT_3266</name>
</gene>
<proteinExistence type="predicted"/>
<dbReference type="CDD" id="cd17535">
    <property type="entry name" value="REC_NarL-like"/>
    <property type="match status" value="1"/>
</dbReference>
<evidence type="ECO:0000259" key="5">
    <source>
        <dbReference type="PROSITE" id="PS50043"/>
    </source>
</evidence>
<dbReference type="SUPFAM" id="SSF52172">
    <property type="entry name" value="CheY-like"/>
    <property type="match status" value="1"/>
</dbReference>
<dbReference type="SMART" id="SM00448">
    <property type="entry name" value="REC"/>
    <property type="match status" value="1"/>
</dbReference>
<protein>
    <submittedName>
        <fullName evidence="7">Two component transcriptional regulator, LuxR family</fullName>
    </submittedName>
</protein>
<dbReference type="InterPro" id="IPR016032">
    <property type="entry name" value="Sig_transdc_resp-reg_C-effctor"/>
</dbReference>
<dbReference type="PROSITE" id="PS50110">
    <property type="entry name" value="RESPONSE_REGULATORY"/>
    <property type="match status" value="1"/>
</dbReference>
<evidence type="ECO:0000313" key="8">
    <source>
        <dbReference type="Proteomes" id="UP000005824"/>
    </source>
</evidence>
<evidence type="ECO:0000256" key="2">
    <source>
        <dbReference type="ARBA" id="ARBA00023125"/>
    </source>
</evidence>
<keyword evidence="8" id="KW-1185">Reference proteome</keyword>
<evidence type="ECO:0000256" key="1">
    <source>
        <dbReference type="ARBA" id="ARBA00022553"/>
    </source>
</evidence>
<dbReference type="GO" id="GO:0006355">
    <property type="term" value="P:regulation of DNA-templated transcription"/>
    <property type="evidence" value="ECO:0007669"/>
    <property type="project" value="InterPro"/>
</dbReference>
<dbReference type="InterPro" id="IPR011006">
    <property type="entry name" value="CheY-like_superfamily"/>
</dbReference>
<dbReference type="InterPro" id="IPR039420">
    <property type="entry name" value="WalR-like"/>
</dbReference>
<feature type="domain" description="HTH luxR-type" evidence="5">
    <location>
        <begin position="166"/>
        <end position="231"/>
    </location>
</feature>
<dbReference type="PRINTS" id="PR00038">
    <property type="entry name" value="HTHLUXR"/>
</dbReference>
<evidence type="ECO:0000256" key="3">
    <source>
        <dbReference type="PROSITE-ProRule" id="PRU00169"/>
    </source>
</evidence>